<dbReference type="STRING" id="181874.A0A409XBY0"/>
<dbReference type="SMART" id="SM00513">
    <property type="entry name" value="SAP"/>
    <property type="match status" value="1"/>
</dbReference>
<dbReference type="AlphaFoldDB" id="A0A409XBY0"/>
<comment type="caution">
    <text evidence="2">The sequence shown here is derived from an EMBL/GenBank/DDBJ whole genome shotgun (WGS) entry which is preliminary data.</text>
</comment>
<gene>
    <name evidence="2" type="ORF">CVT24_005158</name>
</gene>
<dbReference type="InterPro" id="IPR003034">
    <property type="entry name" value="SAP_dom"/>
</dbReference>
<sequence>MNEPVIDPVLLRLSTTSRQTAQNSLNSEVIPESRITAQETQPNNYNKLSHAALKKLCQEHNLKVGGKKAELVQRLLLNDQTSGVSAPGVFSPPLIQDSTSIPNIPSSQSDETLNVTFVTEVLRESQSLVTYFDQGLESVENGDHEEGKESDEEAEVAAELDAAELEVVDNSTTHTAIIWADNFILETRRKGGRQTEMSVLKQWKVCNYINVG</sequence>
<evidence type="ECO:0000313" key="2">
    <source>
        <dbReference type="EMBL" id="PPQ88251.1"/>
    </source>
</evidence>
<proteinExistence type="predicted"/>
<dbReference type="InParanoid" id="A0A409XBY0"/>
<feature type="domain" description="SAP" evidence="1">
    <location>
        <begin position="45"/>
        <end position="79"/>
    </location>
</feature>
<dbReference type="SUPFAM" id="SSF68906">
    <property type="entry name" value="SAP domain"/>
    <property type="match status" value="1"/>
</dbReference>
<evidence type="ECO:0000259" key="1">
    <source>
        <dbReference type="SMART" id="SM00513"/>
    </source>
</evidence>
<dbReference type="OrthoDB" id="3993201at2759"/>
<keyword evidence="3" id="KW-1185">Reference proteome</keyword>
<accession>A0A409XBY0</accession>
<dbReference type="EMBL" id="NHTK01004097">
    <property type="protein sequence ID" value="PPQ88251.1"/>
    <property type="molecule type" value="Genomic_DNA"/>
</dbReference>
<evidence type="ECO:0000313" key="3">
    <source>
        <dbReference type="Proteomes" id="UP000284842"/>
    </source>
</evidence>
<dbReference type="Gene3D" id="1.10.720.30">
    <property type="entry name" value="SAP domain"/>
    <property type="match status" value="1"/>
</dbReference>
<dbReference type="Proteomes" id="UP000284842">
    <property type="component" value="Unassembled WGS sequence"/>
</dbReference>
<dbReference type="InterPro" id="IPR036361">
    <property type="entry name" value="SAP_dom_sf"/>
</dbReference>
<name>A0A409XBY0_9AGAR</name>
<organism evidence="2 3">
    <name type="scientific">Panaeolus cyanescens</name>
    <dbReference type="NCBI Taxonomy" id="181874"/>
    <lineage>
        <taxon>Eukaryota</taxon>
        <taxon>Fungi</taxon>
        <taxon>Dikarya</taxon>
        <taxon>Basidiomycota</taxon>
        <taxon>Agaricomycotina</taxon>
        <taxon>Agaricomycetes</taxon>
        <taxon>Agaricomycetidae</taxon>
        <taxon>Agaricales</taxon>
        <taxon>Agaricineae</taxon>
        <taxon>Galeropsidaceae</taxon>
        <taxon>Panaeolus</taxon>
    </lineage>
</organism>
<dbReference type="Pfam" id="PF02037">
    <property type="entry name" value="SAP"/>
    <property type="match status" value="1"/>
</dbReference>
<reference evidence="2 3" key="1">
    <citation type="journal article" date="2018" name="Evol. Lett.">
        <title>Horizontal gene cluster transfer increased hallucinogenic mushroom diversity.</title>
        <authorList>
            <person name="Reynolds H.T."/>
            <person name="Vijayakumar V."/>
            <person name="Gluck-Thaler E."/>
            <person name="Korotkin H.B."/>
            <person name="Matheny P.B."/>
            <person name="Slot J.C."/>
        </authorList>
    </citation>
    <scope>NUCLEOTIDE SEQUENCE [LARGE SCALE GENOMIC DNA]</scope>
    <source>
        <strain evidence="2 3">2629</strain>
    </source>
</reference>
<protein>
    <recommendedName>
        <fullName evidence="1">SAP domain-containing protein</fullName>
    </recommendedName>
</protein>